<accession>A0A7R9IF19</accession>
<sequence>MSVSSHSINSEVQRIIMIIICFHTQSLRKRVLFCKDINFEFQSRIGEVKLMACQKSEPGLSSASGTSATELRITRKIARSHTFFIYLNKTSLQDVPEALNYSSSRDGHGVLLNIANNDTSLNLTEHHNLFLKGVPTKALLSVKNIPDKLVKNITMIDVSEQGFLTRPRRGSLQTTNIASQSFDEDSNFKTENRWVERFNLPEACTLNFPRCGVLFHVTDQLATYHPPFCATQLDQLDCAMNRETPYISSVKNARAPYSISIYDYCTGQRQHGSSLPQRENVELIAIKDGRQPWTRLCPFLLVLLFTVALNYELGESAEERGKAKVSGEKKSEDEGSDEEPQMVTREKLRKGAKTTATEKWDKFLNVLDRRAEGAGIGTREAKELIGMYREILEESANKEGQIEQLEKENGRLRKRIEELEKRESKEGRLEERRMKEPTYADIVASIAPRREKEEDRGYGGPRKCKMFISSVTGKKVEEVERYVKAKIDHKQEGVRIISMRKTVERLMMEAGDEEELRKIKRLKELKKELKFENMR</sequence>
<proteinExistence type="predicted"/>
<organism evidence="3">
    <name type="scientific">Timema tahoe</name>
    <dbReference type="NCBI Taxonomy" id="61484"/>
    <lineage>
        <taxon>Eukaryota</taxon>
        <taxon>Metazoa</taxon>
        <taxon>Ecdysozoa</taxon>
        <taxon>Arthropoda</taxon>
        <taxon>Hexapoda</taxon>
        <taxon>Insecta</taxon>
        <taxon>Pterygota</taxon>
        <taxon>Neoptera</taxon>
        <taxon>Polyneoptera</taxon>
        <taxon>Phasmatodea</taxon>
        <taxon>Timematodea</taxon>
        <taxon>Timematoidea</taxon>
        <taxon>Timematidae</taxon>
        <taxon>Timema</taxon>
    </lineage>
</organism>
<evidence type="ECO:0000313" key="3">
    <source>
        <dbReference type="EMBL" id="CAD7457208.1"/>
    </source>
</evidence>
<dbReference type="AlphaFoldDB" id="A0A7R9IF19"/>
<feature type="region of interest" description="Disordered" evidence="2">
    <location>
        <begin position="319"/>
        <end position="351"/>
    </location>
</feature>
<protein>
    <submittedName>
        <fullName evidence="3">Uncharacterized protein</fullName>
    </submittedName>
</protein>
<feature type="coiled-coil region" evidence="1">
    <location>
        <begin position="388"/>
        <end position="422"/>
    </location>
</feature>
<evidence type="ECO:0000256" key="1">
    <source>
        <dbReference type="SAM" id="Coils"/>
    </source>
</evidence>
<gene>
    <name evidence="3" type="ORF">TTEB3V08_LOCUS5213</name>
</gene>
<keyword evidence="1" id="KW-0175">Coiled coil</keyword>
<feature type="compositionally biased region" description="Basic and acidic residues" evidence="2">
    <location>
        <begin position="319"/>
        <end position="333"/>
    </location>
</feature>
<reference evidence="3" key="1">
    <citation type="submission" date="2020-11" db="EMBL/GenBank/DDBJ databases">
        <authorList>
            <person name="Tran Van P."/>
        </authorList>
    </citation>
    <scope>NUCLEOTIDE SEQUENCE</scope>
</reference>
<evidence type="ECO:0000256" key="2">
    <source>
        <dbReference type="SAM" id="MobiDB-lite"/>
    </source>
</evidence>
<dbReference type="EMBL" id="OE001607">
    <property type="protein sequence ID" value="CAD7457208.1"/>
    <property type="molecule type" value="Genomic_DNA"/>
</dbReference>
<name>A0A7R9IF19_9NEOP</name>